<dbReference type="InterPro" id="IPR052163">
    <property type="entry name" value="DGC-Regulatory_Protein"/>
</dbReference>
<protein>
    <submittedName>
        <fullName evidence="8">Sensor domain-containing diguanylate cyclase</fullName>
    </submittedName>
</protein>
<evidence type="ECO:0000313" key="8">
    <source>
        <dbReference type="EMBL" id="TFH93264.1"/>
    </source>
</evidence>
<keyword evidence="9" id="KW-1185">Reference proteome</keyword>
<dbReference type="Pfam" id="PF03924">
    <property type="entry name" value="CHASE"/>
    <property type="match status" value="1"/>
</dbReference>
<dbReference type="PANTHER" id="PTHR46663">
    <property type="entry name" value="DIGUANYLATE CYCLASE DGCT-RELATED"/>
    <property type="match status" value="1"/>
</dbReference>
<dbReference type="Proteomes" id="UP000297753">
    <property type="component" value="Unassembled WGS sequence"/>
</dbReference>
<sequence>MTYHRDRHYHISALFLTIFVFSIGLIEFLDRSQKSFLRDSLLARAKEELSIVRSELEAAIVADIYVSNSLTTLVAANPEFEFSGWDLIASSILRKSRHVQIIGLAPDDIVQFIYPLEGNEKVVGLDYRTIPNQWRSIKKAQEVQDIFISGPVNLVQGGKGLIARVPIFTDPPYNTRYWGVCSVVISLDSLFLDVGISSFEHRYVLAMRGMNSTGINGEVFYGLQHTFDNAFAVEVVHFPYGSWAIAASTKGDLLSNSEWYRVHAVRLLGYPMMVILIFAFAITFRLYSQATNRSLHDELTRLPNRRYFMYTLSEHFDAAVKNPHKDKFAILNIDLDKFKRINDTYGHAAGDKVLIATAERLKSVLRASDLVARIGGDEFLILLPRIDRVEDVDIINIELQKAVCHTPVIFEQSLINIQVSVGYALYKPELKDVDELLKLADIRMYEEKRRQSLKEHTN</sequence>
<organism evidence="8 9">
    <name type="scientific">Vibrio ouci</name>
    <dbReference type="NCBI Taxonomy" id="2499078"/>
    <lineage>
        <taxon>Bacteria</taxon>
        <taxon>Pseudomonadati</taxon>
        <taxon>Pseudomonadota</taxon>
        <taxon>Gammaproteobacteria</taxon>
        <taxon>Vibrionales</taxon>
        <taxon>Vibrionaceae</taxon>
        <taxon>Vibrio</taxon>
    </lineage>
</organism>
<dbReference type="InterPro" id="IPR043128">
    <property type="entry name" value="Rev_trsase/Diguanyl_cyclase"/>
</dbReference>
<dbReference type="PANTHER" id="PTHR46663:SF2">
    <property type="entry name" value="GGDEF DOMAIN-CONTAINING PROTEIN"/>
    <property type="match status" value="1"/>
</dbReference>
<dbReference type="InterPro" id="IPR006189">
    <property type="entry name" value="CHASE_dom"/>
</dbReference>
<evidence type="ECO:0000256" key="2">
    <source>
        <dbReference type="ARBA" id="ARBA00022692"/>
    </source>
</evidence>
<dbReference type="InterPro" id="IPR000160">
    <property type="entry name" value="GGDEF_dom"/>
</dbReference>
<keyword evidence="3 5" id="KW-1133">Transmembrane helix</keyword>
<dbReference type="PROSITE" id="PS50887">
    <property type="entry name" value="GGDEF"/>
    <property type="match status" value="1"/>
</dbReference>
<dbReference type="Gene3D" id="3.30.70.270">
    <property type="match status" value="1"/>
</dbReference>
<dbReference type="Gene3D" id="3.30.450.350">
    <property type="entry name" value="CHASE domain"/>
    <property type="match status" value="1"/>
</dbReference>
<name>A0A4Y8WKA7_9VIBR</name>
<dbReference type="NCBIfam" id="TIGR00254">
    <property type="entry name" value="GGDEF"/>
    <property type="match status" value="1"/>
</dbReference>
<proteinExistence type="predicted"/>
<dbReference type="GO" id="GO:0016020">
    <property type="term" value="C:membrane"/>
    <property type="evidence" value="ECO:0007669"/>
    <property type="project" value="UniProtKB-SubCell"/>
</dbReference>
<comment type="caution">
    <text evidence="8">The sequence shown here is derived from an EMBL/GenBank/DDBJ whole genome shotgun (WGS) entry which is preliminary data.</text>
</comment>
<dbReference type="InterPro" id="IPR042240">
    <property type="entry name" value="CHASE_sf"/>
</dbReference>
<dbReference type="SUPFAM" id="SSF55073">
    <property type="entry name" value="Nucleotide cyclase"/>
    <property type="match status" value="1"/>
</dbReference>
<dbReference type="AlphaFoldDB" id="A0A4Y8WKA7"/>
<keyword evidence="2 5" id="KW-0812">Transmembrane</keyword>
<comment type="subcellular location">
    <subcellularLocation>
        <location evidence="1">Membrane</location>
    </subcellularLocation>
</comment>
<dbReference type="GO" id="GO:0007165">
    <property type="term" value="P:signal transduction"/>
    <property type="evidence" value="ECO:0007669"/>
    <property type="project" value="UniProtKB-ARBA"/>
</dbReference>
<dbReference type="SMART" id="SM01079">
    <property type="entry name" value="CHASE"/>
    <property type="match status" value="1"/>
</dbReference>
<evidence type="ECO:0000256" key="3">
    <source>
        <dbReference type="ARBA" id="ARBA00022989"/>
    </source>
</evidence>
<dbReference type="EMBL" id="SATR01000002">
    <property type="protein sequence ID" value="TFH93264.1"/>
    <property type="molecule type" value="Genomic_DNA"/>
</dbReference>
<evidence type="ECO:0000256" key="5">
    <source>
        <dbReference type="SAM" id="Phobius"/>
    </source>
</evidence>
<evidence type="ECO:0000259" key="6">
    <source>
        <dbReference type="PROSITE" id="PS50839"/>
    </source>
</evidence>
<accession>A0A4Y8WKA7</accession>
<dbReference type="GO" id="GO:0003824">
    <property type="term" value="F:catalytic activity"/>
    <property type="evidence" value="ECO:0007669"/>
    <property type="project" value="UniProtKB-ARBA"/>
</dbReference>
<dbReference type="SMART" id="SM00267">
    <property type="entry name" value="GGDEF"/>
    <property type="match status" value="1"/>
</dbReference>
<dbReference type="Pfam" id="PF00990">
    <property type="entry name" value="GGDEF"/>
    <property type="match status" value="1"/>
</dbReference>
<keyword evidence="4 5" id="KW-0472">Membrane</keyword>
<dbReference type="InterPro" id="IPR029787">
    <property type="entry name" value="Nucleotide_cyclase"/>
</dbReference>
<reference evidence="8 9" key="1">
    <citation type="submission" date="2019-01" db="EMBL/GenBank/DDBJ databases">
        <title>Vibrio BEI176 sp. nov, a marine bacterium isolated from China: eastern marignal seas.</title>
        <authorList>
            <person name="Li B."/>
        </authorList>
    </citation>
    <scope>NUCLEOTIDE SEQUENCE [LARGE SCALE GENOMIC DNA]</scope>
    <source>
        <strain evidence="8 9">BEI176</strain>
    </source>
</reference>
<feature type="transmembrane region" description="Helical" evidence="5">
    <location>
        <begin position="12"/>
        <end position="29"/>
    </location>
</feature>
<feature type="transmembrane region" description="Helical" evidence="5">
    <location>
        <begin position="267"/>
        <end position="287"/>
    </location>
</feature>
<dbReference type="OrthoDB" id="9812260at2"/>
<evidence type="ECO:0000313" key="9">
    <source>
        <dbReference type="Proteomes" id="UP000297753"/>
    </source>
</evidence>
<evidence type="ECO:0000256" key="4">
    <source>
        <dbReference type="ARBA" id="ARBA00023136"/>
    </source>
</evidence>
<feature type="domain" description="CHASE" evidence="6">
    <location>
        <begin position="109"/>
        <end position="246"/>
    </location>
</feature>
<dbReference type="RefSeq" id="WP_134834046.1">
    <property type="nucleotide sequence ID" value="NZ_SATR01000002.1"/>
</dbReference>
<evidence type="ECO:0000259" key="7">
    <source>
        <dbReference type="PROSITE" id="PS50887"/>
    </source>
</evidence>
<feature type="domain" description="GGDEF" evidence="7">
    <location>
        <begin position="326"/>
        <end position="458"/>
    </location>
</feature>
<dbReference type="PROSITE" id="PS50839">
    <property type="entry name" value="CHASE"/>
    <property type="match status" value="1"/>
</dbReference>
<dbReference type="CDD" id="cd01949">
    <property type="entry name" value="GGDEF"/>
    <property type="match status" value="1"/>
</dbReference>
<gene>
    <name evidence="8" type="ORF">ELS82_02305</name>
</gene>
<evidence type="ECO:0000256" key="1">
    <source>
        <dbReference type="ARBA" id="ARBA00004370"/>
    </source>
</evidence>